<protein>
    <submittedName>
        <fullName evidence="1">Uncharacterized protein</fullName>
    </submittedName>
</protein>
<comment type="caution">
    <text evidence="1">The sequence shown here is derived from an EMBL/GenBank/DDBJ whole genome shotgun (WGS) entry which is preliminary data.</text>
</comment>
<keyword evidence="2" id="KW-1185">Reference proteome</keyword>
<name>A0A4R5TNA7_9GAMM</name>
<proteinExistence type="predicted"/>
<dbReference type="Proteomes" id="UP000294796">
    <property type="component" value="Unassembled WGS sequence"/>
</dbReference>
<reference evidence="1 2" key="1">
    <citation type="submission" date="2019-03" db="EMBL/GenBank/DDBJ databases">
        <title>Luteimonas zhaokaii sp.nov., isolated from the rectal contents of Plateau pika in Yushu, Qinghai Province, China.</title>
        <authorList>
            <person name="Zhang G."/>
        </authorList>
    </citation>
    <scope>NUCLEOTIDE SEQUENCE [LARGE SCALE GENOMIC DNA]</scope>
    <source>
        <strain evidence="1 2">B9</strain>
    </source>
</reference>
<evidence type="ECO:0000313" key="1">
    <source>
        <dbReference type="EMBL" id="TDK21048.1"/>
    </source>
</evidence>
<dbReference type="RefSeq" id="WP_133323440.1">
    <property type="nucleotide sequence ID" value="NZ_SMTF01000017.1"/>
</dbReference>
<accession>A0A4R5TNA7</accession>
<evidence type="ECO:0000313" key="2">
    <source>
        <dbReference type="Proteomes" id="UP000294796"/>
    </source>
</evidence>
<dbReference type="EMBL" id="SMTF01000017">
    <property type="protein sequence ID" value="TDK21048.1"/>
    <property type="molecule type" value="Genomic_DNA"/>
</dbReference>
<sequence length="76" mass="8325">MSYALYRCGDDTYVAVDDTTSPPVCATDAYGLPMRVRAMPRATGDSPAWRRAASSIAESMFVVIDVAEAEEMFVLR</sequence>
<organism evidence="1 2">
    <name type="scientific">Luteimonas aestuarii</name>
    <dbReference type="NCBI Taxonomy" id="453837"/>
    <lineage>
        <taxon>Bacteria</taxon>
        <taxon>Pseudomonadati</taxon>
        <taxon>Pseudomonadota</taxon>
        <taxon>Gammaproteobacteria</taxon>
        <taxon>Lysobacterales</taxon>
        <taxon>Lysobacteraceae</taxon>
        <taxon>Luteimonas</taxon>
    </lineage>
</organism>
<gene>
    <name evidence="1" type="ORF">E2F46_15220</name>
</gene>
<dbReference type="AlphaFoldDB" id="A0A4R5TNA7"/>